<feature type="active site" evidence="4">
    <location>
        <position position="151"/>
    </location>
</feature>
<accession>A0A5Q0H5P1</accession>
<comment type="similarity">
    <text evidence="4">Belongs to the NAGSA dehydrogenase family. Type 1 subfamily.</text>
</comment>
<dbReference type="SUPFAM" id="SSF51735">
    <property type="entry name" value="NAD(P)-binding Rossmann-fold domains"/>
    <property type="match status" value="1"/>
</dbReference>
<sequence>MKTGRARASVVGGGGYIGGEVVRLLLGHPEVELAQVTSTRHRGRPLRSVHPNLRDQTDLTYVTDDEVEACDVVFLAMPHGASMKSIDRWAALAPVVVDLSADFRLADHELRERYYPGPAPDPMWLSRFRTGIPELNRDALRGAKHIAVAGCMANAAILALHPLAAAGLVDGPVLVDARTGSSGGGRTPDEGSHHPERSGALRMAKPHGHRHIAEIQQACGVPVRMSVTAIEAVRGVQVACHVTPSRPITERELWAVFRAAYRDEPFIRLVRERSALHRLPEPKILSGTNFCDIGFALNAAGDHLVVVAAIDNLVKGGAGNAVQCLNIASGWDESAGLSFAGLHPV</sequence>
<dbReference type="NCBIfam" id="TIGR01850">
    <property type="entry name" value="argC"/>
    <property type="match status" value="1"/>
</dbReference>
<keyword evidence="3 4" id="KW-0560">Oxidoreductase</keyword>
<dbReference type="AlphaFoldDB" id="A0A5Q0H5P1"/>
<dbReference type="GO" id="GO:0006526">
    <property type="term" value="P:L-arginine biosynthetic process"/>
    <property type="evidence" value="ECO:0007669"/>
    <property type="project" value="UniProtKB-UniRule"/>
</dbReference>
<keyword evidence="2 4" id="KW-0521">NADP</keyword>
<comment type="pathway">
    <text evidence="4">Amino-acid biosynthesis; L-arginine biosynthesis; N(2)-acetyl-L-ornithine from L-glutamate: step 3/4.</text>
</comment>
<dbReference type="InterPro" id="IPR000706">
    <property type="entry name" value="AGPR_type-1"/>
</dbReference>
<dbReference type="HAMAP" id="MF_00150">
    <property type="entry name" value="ArgC_type1"/>
    <property type="match status" value="1"/>
</dbReference>
<dbReference type="Gene3D" id="3.40.50.720">
    <property type="entry name" value="NAD(P)-binding Rossmann-like Domain"/>
    <property type="match status" value="1"/>
</dbReference>
<evidence type="ECO:0000256" key="2">
    <source>
        <dbReference type="ARBA" id="ARBA00022857"/>
    </source>
</evidence>
<dbReference type="SMART" id="SM00859">
    <property type="entry name" value="Semialdhyde_dh"/>
    <property type="match status" value="1"/>
</dbReference>
<dbReference type="GO" id="GO:0070401">
    <property type="term" value="F:NADP+ binding"/>
    <property type="evidence" value="ECO:0007669"/>
    <property type="project" value="InterPro"/>
</dbReference>
<keyword evidence="4" id="KW-0055">Arginine biosynthesis</keyword>
<evidence type="ECO:0000259" key="6">
    <source>
        <dbReference type="SMART" id="SM00859"/>
    </source>
</evidence>
<evidence type="ECO:0000313" key="8">
    <source>
        <dbReference type="Proteomes" id="UP000325787"/>
    </source>
</evidence>
<evidence type="ECO:0000256" key="3">
    <source>
        <dbReference type="ARBA" id="ARBA00023002"/>
    </source>
</evidence>
<reference evidence="8" key="1">
    <citation type="journal article" date="2021" name="Curr. Microbiol.">
        <title>Complete genome of nocamycin-producing strain Saccharothrix syringae NRRL B-16468 reveals the biosynthetic potential for secondary metabolites.</title>
        <authorList>
            <person name="Mo X."/>
            <person name="Yang S."/>
        </authorList>
    </citation>
    <scope>NUCLEOTIDE SEQUENCE [LARGE SCALE GENOMIC DNA]</scope>
    <source>
        <strain evidence="8">ATCC 51364 / DSM 43886 / JCM 6844 / KCTC 9398 / NBRC 14523 / NRRL B-16468 / INA 2240</strain>
    </source>
</reference>
<evidence type="ECO:0000313" key="7">
    <source>
        <dbReference type="EMBL" id="QFZ21160.1"/>
    </source>
</evidence>
<dbReference type="GO" id="GO:0003942">
    <property type="term" value="F:N-acetyl-gamma-glutamyl-phosphate reductase activity"/>
    <property type="evidence" value="ECO:0007669"/>
    <property type="project" value="UniProtKB-UniRule"/>
</dbReference>
<comment type="catalytic activity">
    <reaction evidence="4">
        <text>N-acetyl-L-glutamate 5-semialdehyde + phosphate + NADP(+) = N-acetyl-L-glutamyl 5-phosphate + NADPH + H(+)</text>
        <dbReference type="Rhea" id="RHEA:21588"/>
        <dbReference type="ChEBI" id="CHEBI:15378"/>
        <dbReference type="ChEBI" id="CHEBI:29123"/>
        <dbReference type="ChEBI" id="CHEBI:43474"/>
        <dbReference type="ChEBI" id="CHEBI:57783"/>
        <dbReference type="ChEBI" id="CHEBI:57936"/>
        <dbReference type="ChEBI" id="CHEBI:58349"/>
        <dbReference type="EC" id="1.2.1.38"/>
    </reaction>
</comment>
<evidence type="ECO:0000256" key="5">
    <source>
        <dbReference type="SAM" id="MobiDB-lite"/>
    </source>
</evidence>
<comment type="subcellular location">
    <subcellularLocation>
        <location evidence="4">Cytoplasm</location>
    </subcellularLocation>
</comment>
<dbReference type="InterPro" id="IPR036291">
    <property type="entry name" value="NAD(P)-bd_dom_sf"/>
</dbReference>
<dbReference type="InterPro" id="IPR000534">
    <property type="entry name" value="Semialdehyde_DH_NAD-bd"/>
</dbReference>
<keyword evidence="1 4" id="KW-0028">Amino-acid biosynthesis</keyword>
<organism evidence="7 8">
    <name type="scientific">Saccharothrix syringae</name>
    <name type="common">Nocardiopsis syringae</name>
    <dbReference type="NCBI Taxonomy" id="103733"/>
    <lineage>
        <taxon>Bacteria</taxon>
        <taxon>Bacillati</taxon>
        <taxon>Actinomycetota</taxon>
        <taxon>Actinomycetes</taxon>
        <taxon>Pseudonocardiales</taxon>
        <taxon>Pseudonocardiaceae</taxon>
        <taxon>Saccharothrix</taxon>
    </lineage>
</organism>
<name>A0A5Q0H5P1_SACSY</name>
<feature type="compositionally biased region" description="Basic and acidic residues" evidence="5">
    <location>
        <begin position="187"/>
        <end position="199"/>
    </location>
</feature>
<dbReference type="Proteomes" id="UP000325787">
    <property type="component" value="Chromosome"/>
</dbReference>
<gene>
    <name evidence="4" type="primary">argC</name>
    <name evidence="7" type="ORF">EKG83_30605</name>
</gene>
<dbReference type="Pfam" id="PF22698">
    <property type="entry name" value="Semialdhyde_dhC_1"/>
    <property type="match status" value="1"/>
</dbReference>
<dbReference type="EMBL" id="CP034550">
    <property type="protein sequence ID" value="QFZ21160.1"/>
    <property type="molecule type" value="Genomic_DNA"/>
</dbReference>
<proteinExistence type="inferred from homology"/>
<dbReference type="GO" id="GO:0005737">
    <property type="term" value="C:cytoplasm"/>
    <property type="evidence" value="ECO:0007669"/>
    <property type="project" value="UniProtKB-SubCell"/>
</dbReference>
<dbReference type="RefSeq" id="WP_033432011.1">
    <property type="nucleotide sequence ID" value="NZ_CP034550.1"/>
</dbReference>
<dbReference type="KEGG" id="ssyi:EKG83_30605"/>
<keyword evidence="4" id="KW-0963">Cytoplasm</keyword>
<keyword evidence="8" id="KW-1185">Reference proteome</keyword>
<dbReference type="SUPFAM" id="SSF55347">
    <property type="entry name" value="Glyceraldehyde-3-phosphate dehydrogenase-like, C-terminal domain"/>
    <property type="match status" value="1"/>
</dbReference>
<evidence type="ECO:0000256" key="1">
    <source>
        <dbReference type="ARBA" id="ARBA00022605"/>
    </source>
</evidence>
<dbReference type="Pfam" id="PF01118">
    <property type="entry name" value="Semialdhyde_dh"/>
    <property type="match status" value="1"/>
</dbReference>
<dbReference type="Gene3D" id="3.30.360.10">
    <property type="entry name" value="Dihydrodipicolinate Reductase, domain 2"/>
    <property type="match status" value="1"/>
</dbReference>
<dbReference type="EC" id="1.2.1.38" evidence="4"/>
<dbReference type="PANTHER" id="PTHR32338">
    <property type="entry name" value="N-ACETYL-GAMMA-GLUTAMYL-PHOSPHATE REDUCTASE, CHLOROPLASTIC-RELATED-RELATED"/>
    <property type="match status" value="1"/>
</dbReference>
<dbReference type="CDD" id="cd23939">
    <property type="entry name" value="AGPR_1_C_LysY"/>
    <property type="match status" value="1"/>
</dbReference>
<evidence type="ECO:0000256" key="4">
    <source>
        <dbReference type="HAMAP-Rule" id="MF_00150"/>
    </source>
</evidence>
<feature type="domain" description="Semialdehyde dehydrogenase NAD-binding" evidence="6">
    <location>
        <begin position="7"/>
        <end position="143"/>
    </location>
</feature>
<dbReference type="UniPathway" id="UPA00068">
    <property type="reaction ID" value="UER00108"/>
</dbReference>
<comment type="function">
    <text evidence="4">Catalyzes the NADPH-dependent reduction of N-acetyl-5-glutamyl phosphate to yield N-acetyl-L-glutamate 5-semialdehyde.</text>
</comment>
<dbReference type="GO" id="GO:0051287">
    <property type="term" value="F:NAD binding"/>
    <property type="evidence" value="ECO:0007669"/>
    <property type="project" value="InterPro"/>
</dbReference>
<feature type="region of interest" description="Disordered" evidence="5">
    <location>
        <begin position="179"/>
        <end position="202"/>
    </location>
</feature>
<protein>
    <recommendedName>
        <fullName evidence="4">N-acetyl-gamma-glutamyl-phosphate reductase</fullName>
        <shortName evidence="4">AGPR</shortName>
        <ecNumber evidence="4">1.2.1.38</ecNumber>
    </recommendedName>
    <alternativeName>
        <fullName evidence="4">N-acetyl-glutamate semialdehyde dehydrogenase</fullName>
        <shortName evidence="4">NAGSA dehydrogenase</shortName>
    </alternativeName>
</protein>
<dbReference type="PANTHER" id="PTHR32338:SF11">
    <property type="entry name" value="[LYSW]-L-2-AMINOADIPATE_[LYSW]-L-GLUTAMATE PHOSPHATE REDUCTASE-RELATED"/>
    <property type="match status" value="1"/>
</dbReference>
<dbReference type="InterPro" id="IPR058924">
    <property type="entry name" value="AGPR_dimerisation_dom"/>
</dbReference>
<dbReference type="InterPro" id="IPR050085">
    <property type="entry name" value="AGPR"/>
</dbReference>
<dbReference type="OrthoDB" id="9801289at2"/>